<reference evidence="2 3" key="1">
    <citation type="submission" date="2022-12" db="EMBL/GenBank/DDBJ databases">
        <title>Chromosome-level genome of Tegillarca granosa.</title>
        <authorList>
            <person name="Kim J."/>
        </authorList>
    </citation>
    <scope>NUCLEOTIDE SEQUENCE [LARGE SCALE GENOMIC DNA]</scope>
    <source>
        <strain evidence="2">Teg-2019</strain>
        <tissue evidence="2">Adductor muscle</tissue>
    </source>
</reference>
<protein>
    <submittedName>
        <fullName evidence="2">Uncharacterized protein</fullName>
    </submittedName>
</protein>
<dbReference type="EMBL" id="JARBDR010000246">
    <property type="protein sequence ID" value="KAJ8317277.1"/>
    <property type="molecule type" value="Genomic_DNA"/>
</dbReference>
<feature type="transmembrane region" description="Helical" evidence="1">
    <location>
        <begin position="328"/>
        <end position="357"/>
    </location>
</feature>
<evidence type="ECO:0000256" key="1">
    <source>
        <dbReference type="SAM" id="Phobius"/>
    </source>
</evidence>
<gene>
    <name evidence="2" type="ORF">KUTeg_005181</name>
</gene>
<keyword evidence="3" id="KW-1185">Reference proteome</keyword>
<keyword evidence="1" id="KW-0472">Membrane</keyword>
<evidence type="ECO:0000313" key="3">
    <source>
        <dbReference type="Proteomes" id="UP001217089"/>
    </source>
</evidence>
<accession>A0ABQ9FMX3</accession>
<keyword evidence="1" id="KW-1133">Transmembrane helix</keyword>
<comment type="caution">
    <text evidence="2">The sequence shown here is derived from an EMBL/GenBank/DDBJ whole genome shotgun (WGS) entry which is preliminary data.</text>
</comment>
<name>A0ABQ9FMX3_TEGGR</name>
<sequence length="593" mass="67455">MAKGGEGYLYRCSKFVCNSKESLRQAGLNKVIVAIDHYYAELDPNLKDLLKPFQLEEHLNIIKKFDCHDVTVYCFGEEIRATGKTVSMINKSELKDLLEKSDVDLVVCIVEFVDEGKRITVKKESLDILRQCLFSRPVDTEILIDSYQGIHATEAKYIVFETLSEMEINVPKTVHHCAESSLEDIVLHRVMAAIQHVWKVAQSLRSSVPKLSDIEAMTEFAFQKHLNKEIVSKLANVVILIDGEKIIGNVSSGKMIYYNGLKVKQIRTQLIEKCSKSIVQQISSIVTEKIISHILNNLETDEIKNHLPVSLNGEGFQKYILKTVTTGFGLAFTVILTLIFGPIASIVLVPLVLYVLFNPVDVNDPKWRISCVPDIIDNFEKERENIISNTASSVQKQFELMSQELRSFTEEIHFPHTPVYNEAMFKEHRRIKSICSSEMRNENLRQNVKKIVIGKSNEALKAIMYVKKETEAIVEIPKLISLQPLGKSTNEDRQIHRFIIENKPRMEPKIRDEIKQIISKETQRLFTLHSNLSVIGPSPVKSSNEGKIVEVCPCIVFFCIGKGFIPVGEPLFPKTLNGIDIDVREGFFYSYYS</sequence>
<evidence type="ECO:0000313" key="2">
    <source>
        <dbReference type="EMBL" id="KAJ8317277.1"/>
    </source>
</evidence>
<dbReference type="Proteomes" id="UP001217089">
    <property type="component" value="Unassembled WGS sequence"/>
</dbReference>
<proteinExistence type="predicted"/>
<keyword evidence="1" id="KW-0812">Transmembrane</keyword>
<organism evidence="2 3">
    <name type="scientific">Tegillarca granosa</name>
    <name type="common">Malaysian cockle</name>
    <name type="synonym">Anadara granosa</name>
    <dbReference type="NCBI Taxonomy" id="220873"/>
    <lineage>
        <taxon>Eukaryota</taxon>
        <taxon>Metazoa</taxon>
        <taxon>Spiralia</taxon>
        <taxon>Lophotrochozoa</taxon>
        <taxon>Mollusca</taxon>
        <taxon>Bivalvia</taxon>
        <taxon>Autobranchia</taxon>
        <taxon>Pteriomorphia</taxon>
        <taxon>Arcoida</taxon>
        <taxon>Arcoidea</taxon>
        <taxon>Arcidae</taxon>
        <taxon>Tegillarca</taxon>
    </lineage>
</organism>